<dbReference type="KEGG" id="aqu:109591665"/>
<feature type="compositionally biased region" description="Low complexity" evidence="1">
    <location>
        <begin position="508"/>
        <end position="523"/>
    </location>
</feature>
<dbReference type="PROSITE" id="PS50213">
    <property type="entry name" value="FAS1"/>
    <property type="match status" value="2"/>
</dbReference>
<keyword evidence="5" id="KW-1185">Reference proteome</keyword>
<dbReference type="PANTHER" id="PTHR10900:SF77">
    <property type="entry name" value="FI19380P1"/>
    <property type="match status" value="1"/>
</dbReference>
<dbReference type="GO" id="GO:0007155">
    <property type="term" value="P:cell adhesion"/>
    <property type="evidence" value="ECO:0007669"/>
    <property type="project" value="TreeGrafter"/>
</dbReference>
<name>A0A1X7VLE2_AMPQE</name>
<dbReference type="Pfam" id="PF02469">
    <property type="entry name" value="Fasciclin"/>
    <property type="match status" value="2"/>
</dbReference>
<dbReference type="OrthoDB" id="286301at2759"/>
<dbReference type="Gene3D" id="2.30.180.10">
    <property type="entry name" value="FAS1 domain"/>
    <property type="match status" value="2"/>
</dbReference>
<dbReference type="EnsemblMetazoa" id="Aqu2.1.41206_001">
    <property type="protein sequence ID" value="Aqu2.1.41206_001"/>
    <property type="gene ID" value="Aqu2.1.41206"/>
</dbReference>
<feature type="region of interest" description="Disordered" evidence="1">
    <location>
        <begin position="508"/>
        <end position="531"/>
    </location>
</feature>
<evidence type="ECO:0000313" key="5">
    <source>
        <dbReference type="Proteomes" id="UP000007879"/>
    </source>
</evidence>
<dbReference type="InterPro" id="IPR000782">
    <property type="entry name" value="FAS1_domain"/>
</dbReference>
<organism evidence="4">
    <name type="scientific">Amphimedon queenslandica</name>
    <name type="common">Sponge</name>
    <dbReference type="NCBI Taxonomy" id="400682"/>
    <lineage>
        <taxon>Eukaryota</taxon>
        <taxon>Metazoa</taxon>
        <taxon>Porifera</taxon>
        <taxon>Demospongiae</taxon>
        <taxon>Heteroscleromorpha</taxon>
        <taxon>Haplosclerida</taxon>
        <taxon>Niphatidae</taxon>
        <taxon>Amphimedon</taxon>
    </lineage>
</organism>
<dbReference type="GO" id="GO:0030198">
    <property type="term" value="P:extracellular matrix organization"/>
    <property type="evidence" value="ECO:0007669"/>
    <property type="project" value="TreeGrafter"/>
</dbReference>
<dbReference type="GO" id="GO:0005615">
    <property type="term" value="C:extracellular space"/>
    <property type="evidence" value="ECO:0007669"/>
    <property type="project" value="TreeGrafter"/>
</dbReference>
<dbReference type="SUPFAM" id="SSF82153">
    <property type="entry name" value="FAS1 domain"/>
    <property type="match status" value="2"/>
</dbReference>
<dbReference type="SMART" id="SM00554">
    <property type="entry name" value="FAS1"/>
    <property type="match status" value="2"/>
</dbReference>
<evidence type="ECO:0000313" key="4">
    <source>
        <dbReference type="EnsemblMetazoa" id="Aqu2.1.41206_001"/>
    </source>
</evidence>
<evidence type="ECO:0000259" key="3">
    <source>
        <dbReference type="PROSITE" id="PS50213"/>
    </source>
</evidence>
<dbReference type="eggNOG" id="KOG1437">
    <property type="taxonomic scope" value="Eukaryota"/>
</dbReference>
<feature type="chain" id="PRO_5012010624" description="FAS1 domain-containing protein" evidence="2">
    <location>
        <begin position="19"/>
        <end position="531"/>
    </location>
</feature>
<gene>
    <name evidence="4" type="primary">109591665</name>
</gene>
<reference evidence="5" key="1">
    <citation type="journal article" date="2010" name="Nature">
        <title>The Amphimedon queenslandica genome and the evolution of animal complexity.</title>
        <authorList>
            <person name="Srivastava M."/>
            <person name="Simakov O."/>
            <person name="Chapman J."/>
            <person name="Fahey B."/>
            <person name="Gauthier M.E."/>
            <person name="Mitros T."/>
            <person name="Richards G.S."/>
            <person name="Conaco C."/>
            <person name="Dacre M."/>
            <person name="Hellsten U."/>
            <person name="Larroux C."/>
            <person name="Putnam N.H."/>
            <person name="Stanke M."/>
            <person name="Adamska M."/>
            <person name="Darling A."/>
            <person name="Degnan S.M."/>
            <person name="Oakley T.H."/>
            <person name="Plachetzki D.C."/>
            <person name="Zhai Y."/>
            <person name="Adamski M."/>
            <person name="Calcino A."/>
            <person name="Cummins S.F."/>
            <person name="Goodstein D.M."/>
            <person name="Harris C."/>
            <person name="Jackson D.J."/>
            <person name="Leys S.P."/>
            <person name="Shu S."/>
            <person name="Woodcroft B.J."/>
            <person name="Vervoort M."/>
            <person name="Kosik K.S."/>
            <person name="Manning G."/>
            <person name="Degnan B.M."/>
            <person name="Rokhsar D.S."/>
        </authorList>
    </citation>
    <scope>NUCLEOTIDE SEQUENCE [LARGE SCALE GENOMIC DNA]</scope>
</reference>
<reference evidence="4" key="2">
    <citation type="submission" date="2017-05" db="UniProtKB">
        <authorList>
            <consortium name="EnsemblMetazoa"/>
        </authorList>
    </citation>
    <scope>IDENTIFICATION</scope>
</reference>
<dbReference type="GO" id="GO:0050839">
    <property type="term" value="F:cell adhesion molecule binding"/>
    <property type="evidence" value="ECO:0007669"/>
    <property type="project" value="TreeGrafter"/>
</dbReference>
<keyword evidence="2" id="KW-0732">Signal</keyword>
<accession>A0A1X7VLE2</accession>
<evidence type="ECO:0000256" key="1">
    <source>
        <dbReference type="SAM" id="MobiDB-lite"/>
    </source>
</evidence>
<dbReference type="AlphaFoldDB" id="A0A1X7VLE2"/>
<feature type="domain" description="FAS1" evidence="3">
    <location>
        <begin position="154"/>
        <end position="318"/>
    </location>
</feature>
<dbReference type="PANTHER" id="PTHR10900">
    <property type="entry name" value="PERIOSTIN-RELATED"/>
    <property type="match status" value="1"/>
</dbReference>
<dbReference type="InterPro" id="IPR036378">
    <property type="entry name" value="FAS1_dom_sf"/>
</dbReference>
<dbReference type="Proteomes" id="UP000007879">
    <property type="component" value="Unassembled WGS sequence"/>
</dbReference>
<sequence>MLLYFFLLHILGGFLVEGWHPSSSVPCSPPPGYLPLPCRVIRELNSTSERLPPITYGVNVCRVLKRNLVSVYNYHWQTRCGWLYQHYSYVWRCSQQCVPAGTCSDTTTIQVSSRDQCCDGFMPRPPVKRSHLYQFYSQFFIPVVSQPSGCPLAWASTLYRCLEIHSLTSFLTLVMIANRTSELNTTDADLTIFAPPNAAIDALNLSSVREVEHFLSNHILREDKKSERLTHNLMLQSDNGTTLYVTVVDHYYYIPLIYGHSVQRYTHGANPYSYNYYNTHQSQYILLGTDRYITGSHIINPDSCSISKGSLHLLNWHIPYSPYRLSYLLQASSNYSRFKTALDATGVTNFLDSSPSPHTILAPVDAAFESWPELLWQCLLYFDRRPLNSILLFHIATGTEYYSSLLQRKWLATRLNQHIQLFNTANEVFLTSDRVPILHRDQAASDGVLHGIGFILMPDNVDFGQCQPFASVTPTPAMSPTPSMAASPTPLPPIISSDLNDFLSEASILPSLTPTPTTNLSNNGAEGGSHK</sequence>
<dbReference type="InterPro" id="IPR050904">
    <property type="entry name" value="Adhesion/Biosynth-related"/>
</dbReference>
<protein>
    <recommendedName>
        <fullName evidence="3">FAS1 domain-containing protein</fullName>
    </recommendedName>
</protein>
<dbReference type="GO" id="GO:0031012">
    <property type="term" value="C:extracellular matrix"/>
    <property type="evidence" value="ECO:0007669"/>
    <property type="project" value="TreeGrafter"/>
</dbReference>
<dbReference type="InParanoid" id="A0A1X7VLE2"/>
<dbReference type="EnsemblMetazoa" id="XM_020007351.1">
    <property type="protein sequence ID" value="XP_019862910.1"/>
    <property type="gene ID" value="LOC109591665"/>
</dbReference>
<evidence type="ECO:0000256" key="2">
    <source>
        <dbReference type="SAM" id="SignalP"/>
    </source>
</evidence>
<feature type="domain" description="FAS1" evidence="3">
    <location>
        <begin position="322"/>
        <end position="456"/>
    </location>
</feature>
<feature type="signal peptide" evidence="2">
    <location>
        <begin position="1"/>
        <end position="18"/>
    </location>
</feature>
<proteinExistence type="predicted"/>